<gene>
    <name evidence="1" type="ORF">Enr8_11070</name>
</gene>
<sequence length="58" mass="6523">MRKSIGKIFRMQAARFAAAPLRCGSHVARRRIQIAELTVINVGYAFCMKSLRLEGAEQ</sequence>
<reference evidence="1 2" key="1">
    <citation type="submission" date="2019-02" db="EMBL/GenBank/DDBJ databases">
        <title>Deep-cultivation of Planctomycetes and their phenomic and genomic characterization uncovers novel biology.</title>
        <authorList>
            <person name="Wiegand S."/>
            <person name="Jogler M."/>
            <person name="Boedeker C."/>
            <person name="Pinto D."/>
            <person name="Vollmers J."/>
            <person name="Rivas-Marin E."/>
            <person name="Kohn T."/>
            <person name="Peeters S.H."/>
            <person name="Heuer A."/>
            <person name="Rast P."/>
            <person name="Oberbeckmann S."/>
            <person name="Bunk B."/>
            <person name="Jeske O."/>
            <person name="Meyerdierks A."/>
            <person name="Storesund J.E."/>
            <person name="Kallscheuer N."/>
            <person name="Luecker S."/>
            <person name="Lage O.M."/>
            <person name="Pohl T."/>
            <person name="Merkel B.J."/>
            <person name="Hornburger P."/>
            <person name="Mueller R.-W."/>
            <person name="Bruemmer F."/>
            <person name="Labrenz M."/>
            <person name="Spormann A.M."/>
            <person name="Op Den Camp H."/>
            <person name="Overmann J."/>
            <person name="Amann R."/>
            <person name="Jetten M.S.M."/>
            <person name="Mascher T."/>
            <person name="Medema M.H."/>
            <person name="Devos D.P."/>
            <person name="Kaster A.-K."/>
            <person name="Ovreas L."/>
            <person name="Rohde M."/>
            <person name="Galperin M.Y."/>
            <person name="Jogler C."/>
        </authorList>
    </citation>
    <scope>NUCLEOTIDE SEQUENCE [LARGE SCALE GENOMIC DNA]</scope>
    <source>
        <strain evidence="1 2">Enr8</strain>
    </source>
</reference>
<evidence type="ECO:0000313" key="1">
    <source>
        <dbReference type="EMBL" id="TWT39408.1"/>
    </source>
</evidence>
<keyword evidence="2" id="KW-1185">Reference proteome</keyword>
<dbReference type="Proteomes" id="UP000318878">
    <property type="component" value="Unassembled WGS sequence"/>
</dbReference>
<accession>A0A5C5VLL4</accession>
<proteinExistence type="predicted"/>
<name>A0A5C5VLL4_9BACT</name>
<comment type="caution">
    <text evidence="1">The sequence shown here is derived from an EMBL/GenBank/DDBJ whole genome shotgun (WGS) entry which is preliminary data.</text>
</comment>
<dbReference type="EMBL" id="SJPF01000001">
    <property type="protein sequence ID" value="TWT39408.1"/>
    <property type="molecule type" value="Genomic_DNA"/>
</dbReference>
<protein>
    <submittedName>
        <fullName evidence="1">Uncharacterized protein</fullName>
    </submittedName>
</protein>
<evidence type="ECO:0000313" key="2">
    <source>
        <dbReference type="Proteomes" id="UP000318878"/>
    </source>
</evidence>
<dbReference type="AlphaFoldDB" id="A0A5C5VLL4"/>
<organism evidence="1 2">
    <name type="scientific">Blastopirellula retiformator</name>
    <dbReference type="NCBI Taxonomy" id="2527970"/>
    <lineage>
        <taxon>Bacteria</taxon>
        <taxon>Pseudomonadati</taxon>
        <taxon>Planctomycetota</taxon>
        <taxon>Planctomycetia</taxon>
        <taxon>Pirellulales</taxon>
        <taxon>Pirellulaceae</taxon>
        <taxon>Blastopirellula</taxon>
    </lineage>
</organism>